<proteinExistence type="predicted"/>
<sequence length="99" mass="10865">MRRKIERLASSLPGFLHLMLTAAIITLLLVNVTDSWLPWRFVDWLRLLDAAPGVAGTGEFCLFMLAAMLLYIISMGACGLVLSAVLLTAIKHILKLAGR</sequence>
<organism evidence="2 3">
    <name type="scientific">Pantoea dispersa</name>
    <dbReference type="NCBI Taxonomy" id="59814"/>
    <lineage>
        <taxon>Bacteria</taxon>
        <taxon>Pseudomonadati</taxon>
        <taxon>Pseudomonadota</taxon>
        <taxon>Gammaproteobacteria</taxon>
        <taxon>Enterobacterales</taxon>
        <taxon>Erwiniaceae</taxon>
        <taxon>Pantoea</taxon>
    </lineage>
</organism>
<accession>A0ABY2ZTN8</accession>
<feature type="transmembrane region" description="Helical" evidence="1">
    <location>
        <begin position="62"/>
        <end position="90"/>
    </location>
</feature>
<feature type="transmembrane region" description="Helical" evidence="1">
    <location>
        <begin position="12"/>
        <end position="32"/>
    </location>
</feature>
<reference evidence="2 3" key="1">
    <citation type="submission" date="2019-06" db="EMBL/GenBank/DDBJ databases">
        <title>Pantoea dispersa Assembly.</title>
        <authorList>
            <person name="Wang J."/>
        </authorList>
    </citation>
    <scope>NUCLEOTIDE SEQUENCE [LARGE SCALE GENOMIC DNA]</scope>
    <source>
        <strain evidence="3">bio</strain>
    </source>
</reference>
<keyword evidence="1" id="KW-0472">Membrane</keyword>
<keyword evidence="1" id="KW-1133">Transmembrane helix</keyword>
<dbReference type="EMBL" id="VICF01000010">
    <property type="protein sequence ID" value="TQC69980.1"/>
    <property type="molecule type" value="Genomic_DNA"/>
</dbReference>
<dbReference type="Proteomes" id="UP000319715">
    <property type="component" value="Unassembled WGS sequence"/>
</dbReference>
<evidence type="ECO:0000256" key="1">
    <source>
        <dbReference type="SAM" id="Phobius"/>
    </source>
</evidence>
<evidence type="ECO:0000313" key="2">
    <source>
        <dbReference type="EMBL" id="TQC69980.1"/>
    </source>
</evidence>
<name>A0ABY2ZTN8_9GAMM</name>
<dbReference type="RefSeq" id="WP_141496879.1">
    <property type="nucleotide sequence ID" value="NZ_VICF01000010.1"/>
</dbReference>
<keyword evidence="3" id="KW-1185">Reference proteome</keyword>
<evidence type="ECO:0000313" key="3">
    <source>
        <dbReference type="Proteomes" id="UP000319715"/>
    </source>
</evidence>
<keyword evidence="1" id="KW-0812">Transmembrane</keyword>
<gene>
    <name evidence="2" type="ORF">FK492_19825</name>
</gene>
<protein>
    <submittedName>
        <fullName evidence="2">Uncharacterized protein</fullName>
    </submittedName>
</protein>
<comment type="caution">
    <text evidence="2">The sequence shown here is derived from an EMBL/GenBank/DDBJ whole genome shotgun (WGS) entry which is preliminary data.</text>
</comment>